<dbReference type="PANTHER" id="PTHR22803">
    <property type="entry name" value="MANNOSE, PHOSPHOLIPASE, LECTIN RECEPTOR RELATED"/>
    <property type="match status" value="1"/>
</dbReference>
<keyword evidence="1" id="KW-0732">Signal</keyword>
<protein>
    <recommendedName>
        <fullName evidence="2">C-type lectin domain-containing protein</fullName>
    </recommendedName>
</protein>
<dbReference type="InterPro" id="IPR016186">
    <property type="entry name" value="C-type_lectin-like/link_sf"/>
</dbReference>
<gene>
    <name evidence="3" type="primary">Dvir\GJ21449</name>
    <name evidence="3" type="ORF">Dvir_GJ21449</name>
</gene>
<evidence type="ECO:0000313" key="3">
    <source>
        <dbReference type="EMBL" id="EDW60385.1"/>
    </source>
</evidence>
<sequence length="169" mass="19153">MKSLVLGLFWLLCTASTAWAEDDFEQLLEDEEPPEPILNIFSYNNSVYGMSTYAKLDWFEAQLVCAANGFKLASIPSETVQDRIINFIHAADDSLISYLATERLWISGTNLGDINQYVWQSTGARLGYRNFEGQVRGGYRCVTLNGVTGDWTAEDCRERRHFLCEIACE</sequence>
<dbReference type="Proteomes" id="UP000008792">
    <property type="component" value="Unassembled WGS sequence"/>
</dbReference>
<feature type="signal peptide" evidence="1">
    <location>
        <begin position="1"/>
        <end position="20"/>
    </location>
</feature>
<dbReference type="KEGG" id="dvi:6626250"/>
<dbReference type="InterPro" id="IPR016187">
    <property type="entry name" value="CTDL_fold"/>
</dbReference>
<dbReference type="Pfam" id="PF00059">
    <property type="entry name" value="Lectin_C"/>
    <property type="match status" value="1"/>
</dbReference>
<dbReference type="SMART" id="SM00034">
    <property type="entry name" value="CLECT"/>
    <property type="match status" value="1"/>
</dbReference>
<reference evidence="3 4" key="1">
    <citation type="journal article" date="2007" name="Nature">
        <title>Evolution of genes and genomes on the Drosophila phylogeny.</title>
        <authorList>
            <consortium name="Drosophila 12 Genomes Consortium"/>
            <person name="Clark A.G."/>
            <person name="Eisen M.B."/>
            <person name="Smith D.R."/>
            <person name="Bergman C.M."/>
            <person name="Oliver B."/>
            <person name="Markow T.A."/>
            <person name="Kaufman T.C."/>
            <person name="Kellis M."/>
            <person name="Gelbart W."/>
            <person name="Iyer V.N."/>
            <person name="Pollard D.A."/>
            <person name="Sackton T.B."/>
            <person name="Larracuente A.M."/>
            <person name="Singh N.D."/>
            <person name="Abad J.P."/>
            <person name="Abt D.N."/>
            <person name="Adryan B."/>
            <person name="Aguade M."/>
            <person name="Akashi H."/>
            <person name="Anderson W.W."/>
            <person name="Aquadro C.F."/>
            <person name="Ardell D.H."/>
            <person name="Arguello R."/>
            <person name="Artieri C.G."/>
            <person name="Barbash D.A."/>
            <person name="Barker D."/>
            <person name="Barsanti P."/>
            <person name="Batterham P."/>
            <person name="Batzoglou S."/>
            <person name="Begun D."/>
            <person name="Bhutkar A."/>
            <person name="Blanco E."/>
            <person name="Bosak S.A."/>
            <person name="Bradley R.K."/>
            <person name="Brand A.D."/>
            <person name="Brent M.R."/>
            <person name="Brooks A.N."/>
            <person name="Brown R.H."/>
            <person name="Butlin R.K."/>
            <person name="Caggese C."/>
            <person name="Calvi B.R."/>
            <person name="Bernardo de Carvalho A."/>
            <person name="Caspi A."/>
            <person name="Castrezana S."/>
            <person name="Celniker S.E."/>
            <person name="Chang J.L."/>
            <person name="Chapple C."/>
            <person name="Chatterji S."/>
            <person name="Chinwalla A."/>
            <person name="Civetta A."/>
            <person name="Clifton S.W."/>
            <person name="Comeron J.M."/>
            <person name="Costello J.C."/>
            <person name="Coyne J.A."/>
            <person name="Daub J."/>
            <person name="David R.G."/>
            <person name="Delcher A.L."/>
            <person name="Delehaunty K."/>
            <person name="Do C.B."/>
            <person name="Ebling H."/>
            <person name="Edwards K."/>
            <person name="Eickbush T."/>
            <person name="Evans J.D."/>
            <person name="Filipski A."/>
            <person name="Findeiss S."/>
            <person name="Freyhult E."/>
            <person name="Fulton L."/>
            <person name="Fulton R."/>
            <person name="Garcia A.C."/>
            <person name="Gardiner A."/>
            <person name="Garfield D.A."/>
            <person name="Garvin B.E."/>
            <person name="Gibson G."/>
            <person name="Gilbert D."/>
            <person name="Gnerre S."/>
            <person name="Godfrey J."/>
            <person name="Good R."/>
            <person name="Gotea V."/>
            <person name="Gravely B."/>
            <person name="Greenberg A.J."/>
            <person name="Griffiths-Jones S."/>
            <person name="Gross S."/>
            <person name="Guigo R."/>
            <person name="Gustafson E.A."/>
            <person name="Haerty W."/>
            <person name="Hahn M.W."/>
            <person name="Halligan D.L."/>
            <person name="Halpern A.L."/>
            <person name="Halter G.M."/>
            <person name="Han M.V."/>
            <person name="Heger A."/>
            <person name="Hillier L."/>
            <person name="Hinrichs A.S."/>
            <person name="Holmes I."/>
            <person name="Hoskins R.A."/>
            <person name="Hubisz M.J."/>
            <person name="Hultmark D."/>
            <person name="Huntley M.A."/>
            <person name="Jaffe D.B."/>
            <person name="Jagadeeshan S."/>
            <person name="Jeck W.R."/>
            <person name="Johnson J."/>
            <person name="Jones C.D."/>
            <person name="Jordan W.C."/>
            <person name="Karpen G.H."/>
            <person name="Kataoka E."/>
            <person name="Keightley P.D."/>
            <person name="Kheradpour P."/>
            <person name="Kirkness E.F."/>
            <person name="Koerich L.B."/>
            <person name="Kristiansen K."/>
            <person name="Kudrna D."/>
            <person name="Kulathinal R.J."/>
            <person name="Kumar S."/>
            <person name="Kwok R."/>
            <person name="Lander E."/>
            <person name="Langley C.H."/>
            <person name="Lapoint R."/>
            <person name="Lazzaro B.P."/>
            <person name="Lee S.J."/>
            <person name="Levesque L."/>
            <person name="Li R."/>
            <person name="Lin C.F."/>
            <person name="Lin M.F."/>
            <person name="Lindblad-Toh K."/>
            <person name="Llopart A."/>
            <person name="Long M."/>
            <person name="Low L."/>
            <person name="Lozovsky E."/>
            <person name="Lu J."/>
            <person name="Luo M."/>
            <person name="Machado C.A."/>
            <person name="Makalowski W."/>
            <person name="Marzo M."/>
            <person name="Matsuda M."/>
            <person name="Matzkin L."/>
            <person name="McAllister B."/>
            <person name="McBride C.S."/>
            <person name="McKernan B."/>
            <person name="McKernan K."/>
            <person name="Mendez-Lago M."/>
            <person name="Minx P."/>
            <person name="Mollenhauer M.U."/>
            <person name="Montooth K."/>
            <person name="Mount S.M."/>
            <person name="Mu X."/>
            <person name="Myers E."/>
            <person name="Negre B."/>
            <person name="Newfeld S."/>
            <person name="Nielsen R."/>
            <person name="Noor M.A."/>
            <person name="O'Grady P."/>
            <person name="Pachter L."/>
            <person name="Papaceit M."/>
            <person name="Parisi M.J."/>
            <person name="Parisi M."/>
            <person name="Parts L."/>
            <person name="Pedersen J.S."/>
            <person name="Pesole G."/>
            <person name="Phillippy A.M."/>
            <person name="Ponting C.P."/>
            <person name="Pop M."/>
            <person name="Porcelli D."/>
            <person name="Powell J.R."/>
            <person name="Prohaska S."/>
            <person name="Pruitt K."/>
            <person name="Puig M."/>
            <person name="Quesneville H."/>
            <person name="Ram K.R."/>
            <person name="Rand D."/>
            <person name="Rasmussen M.D."/>
            <person name="Reed L.K."/>
            <person name="Reenan R."/>
            <person name="Reily A."/>
            <person name="Remington K.A."/>
            <person name="Rieger T.T."/>
            <person name="Ritchie M.G."/>
            <person name="Robin C."/>
            <person name="Rogers Y.H."/>
            <person name="Rohde C."/>
            <person name="Rozas J."/>
            <person name="Rubenfield M.J."/>
            <person name="Ruiz A."/>
            <person name="Russo S."/>
            <person name="Salzberg S.L."/>
            <person name="Sanchez-Gracia A."/>
            <person name="Saranga D.J."/>
            <person name="Sato H."/>
            <person name="Schaeffer S.W."/>
            <person name="Schatz M.C."/>
            <person name="Schlenke T."/>
            <person name="Schwartz R."/>
            <person name="Segarra C."/>
            <person name="Singh R.S."/>
            <person name="Sirot L."/>
            <person name="Sirota M."/>
            <person name="Sisneros N.B."/>
            <person name="Smith C.D."/>
            <person name="Smith T.F."/>
            <person name="Spieth J."/>
            <person name="Stage D.E."/>
            <person name="Stark A."/>
            <person name="Stephan W."/>
            <person name="Strausberg R.L."/>
            <person name="Strempel S."/>
            <person name="Sturgill D."/>
            <person name="Sutton G."/>
            <person name="Sutton G.G."/>
            <person name="Tao W."/>
            <person name="Teichmann S."/>
            <person name="Tobari Y.N."/>
            <person name="Tomimura Y."/>
            <person name="Tsolas J.M."/>
            <person name="Valente V.L."/>
            <person name="Venter E."/>
            <person name="Venter J.C."/>
            <person name="Vicario S."/>
            <person name="Vieira F.G."/>
            <person name="Vilella A.J."/>
            <person name="Villasante A."/>
            <person name="Walenz B."/>
            <person name="Wang J."/>
            <person name="Wasserman M."/>
            <person name="Watts T."/>
            <person name="Wilson D."/>
            <person name="Wilson R.K."/>
            <person name="Wing R.A."/>
            <person name="Wolfner M.F."/>
            <person name="Wong A."/>
            <person name="Wong G.K."/>
            <person name="Wu C.I."/>
            <person name="Wu G."/>
            <person name="Yamamoto D."/>
            <person name="Yang H.P."/>
            <person name="Yang S.P."/>
            <person name="Yorke J.A."/>
            <person name="Yoshida K."/>
            <person name="Zdobnov E."/>
            <person name="Zhang P."/>
            <person name="Zhang Y."/>
            <person name="Zimin A.V."/>
            <person name="Baldwin J."/>
            <person name="Abdouelleil A."/>
            <person name="Abdulkadir J."/>
            <person name="Abebe A."/>
            <person name="Abera B."/>
            <person name="Abreu J."/>
            <person name="Acer S.C."/>
            <person name="Aftuck L."/>
            <person name="Alexander A."/>
            <person name="An P."/>
            <person name="Anderson E."/>
            <person name="Anderson S."/>
            <person name="Arachi H."/>
            <person name="Azer M."/>
            <person name="Bachantsang P."/>
            <person name="Barry A."/>
            <person name="Bayul T."/>
            <person name="Berlin A."/>
            <person name="Bessette D."/>
            <person name="Bloom T."/>
            <person name="Blye J."/>
            <person name="Boguslavskiy L."/>
            <person name="Bonnet C."/>
            <person name="Boukhgalter B."/>
            <person name="Bourzgui I."/>
            <person name="Brown A."/>
            <person name="Cahill P."/>
            <person name="Channer S."/>
            <person name="Cheshatsang Y."/>
            <person name="Chuda L."/>
            <person name="Citroen M."/>
            <person name="Collymore A."/>
            <person name="Cooke P."/>
            <person name="Costello M."/>
            <person name="D'Aco K."/>
            <person name="Daza R."/>
            <person name="De Haan G."/>
            <person name="DeGray S."/>
            <person name="DeMaso C."/>
            <person name="Dhargay N."/>
            <person name="Dooley K."/>
            <person name="Dooley E."/>
            <person name="Doricent M."/>
            <person name="Dorje P."/>
            <person name="Dorjee K."/>
            <person name="Dupes A."/>
            <person name="Elong R."/>
            <person name="Falk J."/>
            <person name="Farina A."/>
            <person name="Faro S."/>
            <person name="Ferguson D."/>
            <person name="Fisher S."/>
            <person name="Foley C.D."/>
            <person name="Franke A."/>
            <person name="Friedrich D."/>
            <person name="Gadbois L."/>
            <person name="Gearin G."/>
            <person name="Gearin C.R."/>
            <person name="Giannoukos G."/>
            <person name="Goode T."/>
            <person name="Graham J."/>
            <person name="Grandbois E."/>
            <person name="Grewal S."/>
            <person name="Gyaltsen K."/>
            <person name="Hafez N."/>
            <person name="Hagos B."/>
            <person name="Hall J."/>
            <person name="Henson C."/>
            <person name="Hollinger A."/>
            <person name="Honan T."/>
            <person name="Huard M.D."/>
            <person name="Hughes L."/>
            <person name="Hurhula B."/>
            <person name="Husby M.E."/>
            <person name="Kamat A."/>
            <person name="Kanga B."/>
            <person name="Kashin S."/>
            <person name="Khazanovich D."/>
            <person name="Kisner P."/>
            <person name="Lance K."/>
            <person name="Lara M."/>
            <person name="Lee W."/>
            <person name="Lennon N."/>
            <person name="Letendre F."/>
            <person name="LeVine R."/>
            <person name="Lipovsky A."/>
            <person name="Liu X."/>
            <person name="Liu J."/>
            <person name="Liu S."/>
            <person name="Lokyitsang T."/>
            <person name="Lokyitsang Y."/>
            <person name="Lubonja R."/>
            <person name="Lui A."/>
            <person name="MacDonald P."/>
            <person name="Magnisalis V."/>
            <person name="Maru K."/>
            <person name="Matthews C."/>
            <person name="McCusker W."/>
            <person name="McDonough S."/>
            <person name="Mehta T."/>
            <person name="Meldrim J."/>
            <person name="Meneus L."/>
            <person name="Mihai O."/>
            <person name="Mihalev A."/>
            <person name="Mihova T."/>
            <person name="Mittelman R."/>
            <person name="Mlenga V."/>
            <person name="Montmayeur A."/>
            <person name="Mulrain L."/>
            <person name="Navidi A."/>
            <person name="Naylor J."/>
            <person name="Negash T."/>
            <person name="Nguyen T."/>
            <person name="Nguyen N."/>
            <person name="Nicol R."/>
            <person name="Norbu C."/>
            <person name="Norbu N."/>
            <person name="Novod N."/>
            <person name="O'Neill B."/>
            <person name="Osman S."/>
            <person name="Markiewicz E."/>
            <person name="Oyono O.L."/>
            <person name="Patti C."/>
            <person name="Phunkhang P."/>
            <person name="Pierre F."/>
            <person name="Priest M."/>
            <person name="Raghuraman S."/>
            <person name="Rege F."/>
            <person name="Reyes R."/>
            <person name="Rise C."/>
            <person name="Rogov P."/>
            <person name="Ross K."/>
            <person name="Ryan E."/>
            <person name="Settipalli S."/>
            <person name="Shea T."/>
            <person name="Sherpa N."/>
            <person name="Shi L."/>
            <person name="Shih D."/>
            <person name="Sparrow T."/>
            <person name="Spaulding J."/>
            <person name="Stalker J."/>
            <person name="Stange-Thomann N."/>
            <person name="Stavropoulos S."/>
            <person name="Stone C."/>
            <person name="Strader C."/>
            <person name="Tesfaye S."/>
            <person name="Thomson T."/>
            <person name="Thoulutsang Y."/>
            <person name="Thoulutsang D."/>
            <person name="Topham K."/>
            <person name="Topping I."/>
            <person name="Tsamla T."/>
            <person name="Vassiliev H."/>
            <person name="Vo A."/>
            <person name="Wangchuk T."/>
            <person name="Wangdi T."/>
            <person name="Weiand M."/>
            <person name="Wilkinson J."/>
            <person name="Wilson A."/>
            <person name="Yadav S."/>
            <person name="Young G."/>
            <person name="Yu Q."/>
            <person name="Zembek L."/>
            <person name="Zhong D."/>
            <person name="Zimmer A."/>
            <person name="Zwirko Z."/>
            <person name="Jaffe D.B."/>
            <person name="Alvarez P."/>
            <person name="Brockman W."/>
            <person name="Butler J."/>
            <person name="Chin C."/>
            <person name="Gnerre S."/>
            <person name="Grabherr M."/>
            <person name="Kleber M."/>
            <person name="Mauceli E."/>
            <person name="MacCallum I."/>
        </authorList>
    </citation>
    <scope>NUCLEOTIDE SEQUENCE [LARGE SCALE GENOMIC DNA]</scope>
    <source>
        <strain evidence="4">Tucson 15010-1051.87</strain>
    </source>
</reference>
<keyword evidence="4" id="KW-1185">Reference proteome</keyword>
<dbReference type="InParanoid" id="B4LIL5"/>
<evidence type="ECO:0000259" key="2">
    <source>
        <dbReference type="PROSITE" id="PS50041"/>
    </source>
</evidence>
<dbReference type="OrthoDB" id="7357196at2759"/>
<organism evidence="3 4">
    <name type="scientific">Drosophila virilis</name>
    <name type="common">Fruit fly</name>
    <dbReference type="NCBI Taxonomy" id="7244"/>
    <lineage>
        <taxon>Eukaryota</taxon>
        <taxon>Metazoa</taxon>
        <taxon>Ecdysozoa</taxon>
        <taxon>Arthropoda</taxon>
        <taxon>Hexapoda</taxon>
        <taxon>Insecta</taxon>
        <taxon>Pterygota</taxon>
        <taxon>Neoptera</taxon>
        <taxon>Endopterygota</taxon>
        <taxon>Diptera</taxon>
        <taxon>Brachycera</taxon>
        <taxon>Muscomorpha</taxon>
        <taxon>Ephydroidea</taxon>
        <taxon>Drosophilidae</taxon>
        <taxon>Drosophila</taxon>
    </lineage>
</organism>
<dbReference type="SUPFAM" id="SSF56436">
    <property type="entry name" value="C-type lectin-like"/>
    <property type="match status" value="1"/>
</dbReference>
<evidence type="ECO:0000256" key="1">
    <source>
        <dbReference type="SAM" id="SignalP"/>
    </source>
</evidence>
<dbReference type="AlphaFoldDB" id="B4LIL5"/>
<name>B4LIL5_DROVI</name>
<dbReference type="PhylomeDB" id="B4LIL5"/>
<feature type="domain" description="C-type lectin" evidence="2">
    <location>
        <begin position="43"/>
        <end position="165"/>
    </location>
</feature>
<dbReference type="HOGENOM" id="CLU_049894_10_0_1"/>
<evidence type="ECO:0000313" key="4">
    <source>
        <dbReference type="Proteomes" id="UP000008792"/>
    </source>
</evidence>
<dbReference type="OMA" id="HFLCEIA"/>
<dbReference type="CDD" id="cd00037">
    <property type="entry name" value="CLECT"/>
    <property type="match status" value="1"/>
</dbReference>
<dbReference type="EMBL" id="CH940648">
    <property type="protein sequence ID" value="EDW60385.1"/>
    <property type="molecule type" value="Genomic_DNA"/>
</dbReference>
<dbReference type="InterPro" id="IPR050111">
    <property type="entry name" value="C-type_lectin/snaclec_domain"/>
</dbReference>
<dbReference type="eggNOG" id="KOG4297">
    <property type="taxonomic scope" value="Eukaryota"/>
</dbReference>
<feature type="chain" id="PRO_5002812668" description="C-type lectin domain-containing protein" evidence="1">
    <location>
        <begin position="21"/>
        <end position="169"/>
    </location>
</feature>
<dbReference type="Gene3D" id="3.10.100.10">
    <property type="entry name" value="Mannose-Binding Protein A, subunit A"/>
    <property type="match status" value="1"/>
</dbReference>
<accession>B4LIL5</accession>
<dbReference type="PROSITE" id="PS50041">
    <property type="entry name" value="C_TYPE_LECTIN_2"/>
    <property type="match status" value="1"/>
</dbReference>
<dbReference type="InterPro" id="IPR001304">
    <property type="entry name" value="C-type_lectin-like"/>
</dbReference>
<proteinExistence type="predicted"/>